<dbReference type="EMBL" id="JAROAS010000050">
    <property type="protein sequence ID" value="MED4130092.1"/>
    <property type="molecule type" value="Genomic_DNA"/>
</dbReference>
<keyword evidence="4 6" id="KW-1133">Transmembrane helix</keyword>
<evidence type="ECO:0000256" key="2">
    <source>
        <dbReference type="ARBA" id="ARBA00009773"/>
    </source>
</evidence>
<comment type="subcellular location">
    <subcellularLocation>
        <location evidence="1">Membrane</location>
        <topology evidence="1">Multi-pass membrane protein</topology>
    </subcellularLocation>
</comment>
<evidence type="ECO:0000313" key="7">
    <source>
        <dbReference type="EMBL" id="MED4130092.1"/>
    </source>
</evidence>
<evidence type="ECO:0000256" key="5">
    <source>
        <dbReference type="ARBA" id="ARBA00023136"/>
    </source>
</evidence>
<feature type="transmembrane region" description="Helical" evidence="6">
    <location>
        <begin position="316"/>
        <end position="343"/>
    </location>
</feature>
<feature type="transmembrane region" description="Helical" evidence="6">
    <location>
        <begin position="46"/>
        <end position="64"/>
    </location>
</feature>
<evidence type="ECO:0000256" key="4">
    <source>
        <dbReference type="ARBA" id="ARBA00022989"/>
    </source>
</evidence>
<evidence type="ECO:0000313" key="8">
    <source>
        <dbReference type="Proteomes" id="UP001341820"/>
    </source>
</evidence>
<feature type="transmembrane region" description="Helical" evidence="6">
    <location>
        <begin position="76"/>
        <end position="101"/>
    </location>
</feature>
<dbReference type="PANTHER" id="PTHR21716:SF15">
    <property type="entry name" value="TRANSPORT PROTEIN YRRI-RELATED"/>
    <property type="match status" value="1"/>
</dbReference>
<reference evidence="7 8" key="1">
    <citation type="submission" date="2023-03" db="EMBL/GenBank/DDBJ databases">
        <title>Bacillus Genome Sequencing.</title>
        <authorList>
            <person name="Dunlap C."/>
        </authorList>
    </citation>
    <scope>NUCLEOTIDE SEQUENCE [LARGE SCALE GENOMIC DNA]</scope>
    <source>
        <strain evidence="7 8">B-4107</strain>
    </source>
</reference>
<evidence type="ECO:0000256" key="3">
    <source>
        <dbReference type="ARBA" id="ARBA00022692"/>
    </source>
</evidence>
<keyword evidence="8" id="KW-1185">Reference proteome</keyword>
<protein>
    <submittedName>
        <fullName evidence="7">AI-2E family transporter</fullName>
    </submittedName>
</protein>
<keyword evidence="5 6" id="KW-0472">Membrane</keyword>
<feature type="transmembrane region" description="Helical" evidence="6">
    <location>
        <begin position="161"/>
        <end position="183"/>
    </location>
</feature>
<name>A0ABU6NPG8_9BACI</name>
<feature type="transmembrane region" description="Helical" evidence="6">
    <location>
        <begin position="224"/>
        <end position="241"/>
    </location>
</feature>
<gene>
    <name evidence="7" type="ORF">P5F74_18325</name>
</gene>
<organism evidence="7 8">
    <name type="scientific">Shouchella miscanthi</name>
    <dbReference type="NCBI Taxonomy" id="2598861"/>
    <lineage>
        <taxon>Bacteria</taxon>
        <taxon>Bacillati</taxon>
        <taxon>Bacillota</taxon>
        <taxon>Bacilli</taxon>
        <taxon>Bacillales</taxon>
        <taxon>Bacillaceae</taxon>
        <taxon>Shouchella</taxon>
    </lineage>
</organism>
<proteinExistence type="inferred from homology"/>
<evidence type="ECO:0000256" key="1">
    <source>
        <dbReference type="ARBA" id="ARBA00004141"/>
    </source>
</evidence>
<feature type="transmembrane region" description="Helical" evidence="6">
    <location>
        <begin position="276"/>
        <end position="296"/>
    </location>
</feature>
<feature type="transmembrane region" description="Helical" evidence="6">
    <location>
        <begin position="247"/>
        <end position="269"/>
    </location>
</feature>
<dbReference type="Pfam" id="PF01594">
    <property type="entry name" value="AI-2E_transport"/>
    <property type="match status" value="1"/>
</dbReference>
<keyword evidence="3 6" id="KW-0812">Transmembrane</keyword>
<dbReference type="Proteomes" id="UP001341820">
    <property type="component" value="Unassembled WGS sequence"/>
</dbReference>
<dbReference type="InterPro" id="IPR002549">
    <property type="entry name" value="AI-2E-like"/>
</dbReference>
<comment type="caution">
    <text evidence="7">The sequence shown here is derived from an EMBL/GenBank/DDBJ whole genome shotgun (WGS) entry which is preliminary data.</text>
</comment>
<dbReference type="PANTHER" id="PTHR21716">
    <property type="entry name" value="TRANSMEMBRANE PROTEIN"/>
    <property type="match status" value="1"/>
</dbReference>
<feature type="transmembrane region" description="Helical" evidence="6">
    <location>
        <begin position="20"/>
        <end position="40"/>
    </location>
</feature>
<accession>A0ABU6NPG8</accession>
<comment type="similarity">
    <text evidence="2">Belongs to the autoinducer-2 exporter (AI-2E) (TC 2.A.86) family.</text>
</comment>
<sequence length="361" mass="39994">MNQLKRDLLVADVLKWSKWLIMLVFFLLVLYLLTYIQPLLAVVQPLIWPILVSILIAYLLHPLIEKAVHSGMNRSVATALLFLFFILVVAALLFLGIPIVVRQVQEAMVVLPQHIGSIKAMLLTYQEKTEGLPDPLREHVGDWSEKVEQFTAKGLDQLESFILTVIQSSVLWIVVPFLVFYLLKDFTQLQRVGFYVTPRKWRTMTRLYLKDVDKTFGSYLRGQLLVALCVGGLSTIALLILGVPYAFLLGIFIGATNFIPYFGAFIGAIPAVGSALLVSPSLALFTAISIFVTQQIEGNVLSPLIVGKTVHLHPILIILALLVGVEVGGIVGLLVAVPVTAIAKVTLLHIRTYIKGEVEFN</sequence>
<evidence type="ECO:0000256" key="6">
    <source>
        <dbReference type="SAM" id="Phobius"/>
    </source>
</evidence>